<proteinExistence type="inferred from homology"/>
<dbReference type="GO" id="GO:0038023">
    <property type="term" value="F:signaling receptor activity"/>
    <property type="evidence" value="ECO:0007669"/>
    <property type="project" value="TreeGrafter"/>
</dbReference>
<protein>
    <submittedName>
        <fullName evidence="7">Sperm-egg fusion protein Juno isoform X1</fullName>
    </submittedName>
</protein>
<dbReference type="InterPro" id="IPR018143">
    <property type="entry name" value="Folate_rcpt-like"/>
</dbReference>
<dbReference type="GO" id="GO:0007342">
    <property type="term" value="P:fusion of sperm to egg plasma membrane involved in single fertilization"/>
    <property type="evidence" value="ECO:0007669"/>
    <property type="project" value="TreeGrafter"/>
</dbReference>
<feature type="chain" id="PRO_5027769001" evidence="4">
    <location>
        <begin position="21"/>
        <end position="280"/>
    </location>
</feature>
<dbReference type="PANTHER" id="PTHR10517:SF10">
    <property type="entry name" value="SPERM-EGG FUSION PROTEIN JUNO"/>
    <property type="match status" value="1"/>
</dbReference>
<dbReference type="Proteomes" id="UP000515126">
    <property type="component" value="Chromosome 9"/>
</dbReference>
<reference evidence="7" key="1">
    <citation type="submission" date="2025-08" db="UniProtKB">
        <authorList>
            <consortium name="RefSeq"/>
        </authorList>
    </citation>
    <scope>IDENTIFICATION</scope>
</reference>
<dbReference type="GO" id="GO:0009897">
    <property type="term" value="C:external side of plasma membrane"/>
    <property type="evidence" value="ECO:0007669"/>
    <property type="project" value="TreeGrafter"/>
</dbReference>
<keyword evidence="6" id="KW-1185">Reference proteome</keyword>
<evidence type="ECO:0000259" key="5">
    <source>
        <dbReference type="Pfam" id="PF03024"/>
    </source>
</evidence>
<dbReference type="Pfam" id="PF03024">
    <property type="entry name" value="Folate_rec"/>
    <property type="match status" value="2"/>
</dbReference>
<comment type="similarity">
    <text evidence="1">Belongs to the folate receptor family.</text>
</comment>
<feature type="domain" description="Folate receptor-like" evidence="5">
    <location>
        <begin position="26"/>
        <end position="156"/>
    </location>
</feature>
<dbReference type="CTD" id="390243"/>
<evidence type="ECO:0000256" key="3">
    <source>
        <dbReference type="ARBA" id="ARBA00023157"/>
    </source>
</evidence>
<evidence type="ECO:0000313" key="7">
    <source>
        <dbReference type="RefSeq" id="XP_021028662.1"/>
    </source>
</evidence>
<keyword evidence="2 4" id="KW-0732">Signal</keyword>
<dbReference type="KEGG" id="mcal:110302193"/>
<evidence type="ECO:0000256" key="2">
    <source>
        <dbReference type="ARBA" id="ARBA00022729"/>
    </source>
</evidence>
<dbReference type="InterPro" id="IPR004269">
    <property type="entry name" value="Folate_rcpt"/>
</dbReference>
<dbReference type="PANTHER" id="PTHR10517">
    <property type="entry name" value="FOLATE RECEPTOR"/>
    <property type="match status" value="1"/>
</dbReference>
<dbReference type="GO" id="GO:0007155">
    <property type="term" value="P:cell adhesion"/>
    <property type="evidence" value="ECO:0007669"/>
    <property type="project" value="TreeGrafter"/>
</dbReference>
<dbReference type="GeneID" id="110302193"/>
<dbReference type="AlphaFoldDB" id="A0A6P5QEI4"/>
<feature type="domain" description="Folate receptor-like" evidence="5">
    <location>
        <begin position="186"/>
        <end position="238"/>
    </location>
</feature>
<gene>
    <name evidence="7" type="primary">Izumo1r</name>
</gene>
<name>A0A6P5QEI4_MUSCR</name>
<evidence type="ECO:0000256" key="1">
    <source>
        <dbReference type="ARBA" id="ARBA00007932"/>
    </source>
</evidence>
<feature type="signal peptide" evidence="4">
    <location>
        <begin position="1"/>
        <end position="20"/>
    </location>
</feature>
<dbReference type="RefSeq" id="XP_021028662.1">
    <property type="nucleotide sequence ID" value="XM_021173003.1"/>
</dbReference>
<organism evidence="6 7">
    <name type="scientific">Mus caroli</name>
    <name type="common">Ryukyu mouse</name>
    <name type="synonym">Ricefield mouse</name>
    <dbReference type="NCBI Taxonomy" id="10089"/>
    <lineage>
        <taxon>Eukaryota</taxon>
        <taxon>Metazoa</taxon>
        <taxon>Chordata</taxon>
        <taxon>Craniata</taxon>
        <taxon>Vertebrata</taxon>
        <taxon>Euteleostomi</taxon>
        <taxon>Mammalia</taxon>
        <taxon>Eutheria</taxon>
        <taxon>Euarchontoglires</taxon>
        <taxon>Glires</taxon>
        <taxon>Rodentia</taxon>
        <taxon>Myomorpha</taxon>
        <taxon>Muroidea</taxon>
        <taxon>Muridae</taxon>
        <taxon>Murinae</taxon>
        <taxon>Mus</taxon>
        <taxon>Mus</taxon>
    </lineage>
</organism>
<sequence>MAQWWQILLGLWAVLPTLVGDKLINVCMNSKRHKQEPGPEDELYQECKPWEDNACCTRSTSWEAHLEEPLLFNFSMMHCGLLTPACRKHFIQAICFHECSPNLGPWIQPVVPNGQEEQWVSGVPLCREDCEDWWRACHTSSTCKSNWLHGWDWSEGEWINYVLVALRLGEAARGSEGKGQWEVRSPFSIPTEKKHCPAHAPCLPFLYHFPTPDDLCEKIWNNAFKASPERRNSGRCLQKWFEPTQSNPNVEVALHFAISALAPQLSYTLPAFSLCLLFHP</sequence>
<evidence type="ECO:0000256" key="4">
    <source>
        <dbReference type="SAM" id="SignalP"/>
    </source>
</evidence>
<accession>A0A6P5QEI4</accession>
<keyword evidence="3" id="KW-1015">Disulfide bond</keyword>
<dbReference type="GO" id="GO:0035036">
    <property type="term" value="P:sperm-egg recognition"/>
    <property type="evidence" value="ECO:0007669"/>
    <property type="project" value="TreeGrafter"/>
</dbReference>
<evidence type="ECO:0000313" key="6">
    <source>
        <dbReference type="Proteomes" id="UP000515126"/>
    </source>
</evidence>